<evidence type="ECO:0000256" key="1">
    <source>
        <dbReference type="ARBA" id="ARBA00007365"/>
    </source>
</evidence>
<accession>A0A5C6EIZ0</accession>
<comment type="caution">
    <text evidence="6">The sequence shown here is derived from an EMBL/GenBank/DDBJ whole genome shotgun (WGS) entry which is preliminary data.</text>
</comment>
<dbReference type="InterPro" id="IPR020892">
    <property type="entry name" value="Cyclophilin-type_PPIase_CS"/>
</dbReference>
<dbReference type="SUPFAM" id="SSF50891">
    <property type="entry name" value="Cyclophilin-like"/>
    <property type="match status" value="1"/>
</dbReference>
<dbReference type="Proteomes" id="UP000318288">
    <property type="component" value="Unassembled WGS sequence"/>
</dbReference>
<sequence length="203" mass="21947" precursor="true">MLNRLSFCFAAALAVVSWIPNSAHAEDPILVEIDTSEGAIILELDKENAPLTVANFLEYIKKGHYAGTIFHRVIPDFMIQGGGMDASMKERDTLPPVRNEGANGLKNDEYTVAMARTGDPHSATSQFFINTGKNNGFLNRSDPRSDGYGYAVFGKVFDGKEVVDKIEAKQTRSVPVPGAGLMEDVPVEPITIKGVKVMSGAAE</sequence>
<evidence type="ECO:0000313" key="7">
    <source>
        <dbReference type="Proteomes" id="UP000318288"/>
    </source>
</evidence>
<evidence type="ECO:0000256" key="3">
    <source>
        <dbReference type="ARBA" id="ARBA00023235"/>
    </source>
</evidence>
<dbReference type="InterPro" id="IPR044665">
    <property type="entry name" value="E_coli_cyclophilin_A-like"/>
</dbReference>
<organism evidence="6 7">
    <name type="scientific">Rubripirellula tenax</name>
    <dbReference type="NCBI Taxonomy" id="2528015"/>
    <lineage>
        <taxon>Bacteria</taxon>
        <taxon>Pseudomonadati</taxon>
        <taxon>Planctomycetota</taxon>
        <taxon>Planctomycetia</taxon>
        <taxon>Pirellulales</taxon>
        <taxon>Pirellulaceae</taxon>
        <taxon>Rubripirellula</taxon>
    </lineage>
</organism>
<dbReference type="InterPro" id="IPR029000">
    <property type="entry name" value="Cyclophilin-like_dom_sf"/>
</dbReference>
<protein>
    <recommendedName>
        <fullName evidence="4">Peptidyl-prolyl cis-trans isomerase</fullName>
        <shortName evidence="4">PPIase</shortName>
        <ecNumber evidence="4">5.2.1.8</ecNumber>
    </recommendedName>
</protein>
<dbReference type="GO" id="GO:0006457">
    <property type="term" value="P:protein folding"/>
    <property type="evidence" value="ECO:0007669"/>
    <property type="project" value="InterPro"/>
</dbReference>
<reference evidence="6 7" key="1">
    <citation type="submission" date="2019-02" db="EMBL/GenBank/DDBJ databases">
        <title>Deep-cultivation of Planctomycetes and their phenomic and genomic characterization uncovers novel biology.</title>
        <authorList>
            <person name="Wiegand S."/>
            <person name="Jogler M."/>
            <person name="Boedeker C."/>
            <person name="Pinto D."/>
            <person name="Vollmers J."/>
            <person name="Rivas-Marin E."/>
            <person name="Kohn T."/>
            <person name="Peeters S.H."/>
            <person name="Heuer A."/>
            <person name="Rast P."/>
            <person name="Oberbeckmann S."/>
            <person name="Bunk B."/>
            <person name="Jeske O."/>
            <person name="Meyerdierks A."/>
            <person name="Storesund J.E."/>
            <person name="Kallscheuer N."/>
            <person name="Luecker S."/>
            <person name="Lage O.M."/>
            <person name="Pohl T."/>
            <person name="Merkel B.J."/>
            <person name="Hornburger P."/>
            <person name="Mueller R.-W."/>
            <person name="Bruemmer F."/>
            <person name="Labrenz M."/>
            <person name="Spormann A.M."/>
            <person name="Op Den Camp H."/>
            <person name="Overmann J."/>
            <person name="Amann R."/>
            <person name="Jetten M.S.M."/>
            <person name="Mascher T."/>
            <person name="Medema M.H."/>
            <person name="Devos D.P."/>
            <person name="Kaster A.-K."/>
            <person name="Ovreas L."/>
            <person name="Rohde M."/>
            <person name="Galperin M.Y."/>
            <person name="Jogler C."/>
        </authorList>
    </citation>
    <scope>NUCLEOTIDE SEQUENCE [LARGE SCALE GENOMIC DNA]</scope>
    <source>
        <strain evidence="6 7">Poly51</strain>
    </source>
</reference>
<keyword evidence="3 4" id="KW-0413">Isomerase</keyword>
<dbReference type="PROSITE" id="PS00170">
    <property type="entry name" value="CSA_PPIASE_1"/>
    <property type="match status" value="1"/>
</dbReference>
<dbReference type="PRINTS" id="PR00153">
    <property type="entry name" value="CSAPPISMRASE"/>
</dbReference>
<evidence type="ECO:0000256" key="2">
    <source>
        <dbReference type="ARBA" id="ARBA00023110"/>
    </source>
</evidence>
<dbReference type="Gene3D" id="2.40.100.10">
    <property type="entry name" value="Cyclophilin-like"/>
    <property type="match status" value="1"/>
</dbReference>
<keyword evidence="4" id="KW-0732">Signal</keyword>
<keyword evidence="2 4" id="KW-0697">Rotamase</keyword>
<proteinExistence type="inferred from homology"/>
<evidence type="ECO:0000313" key="6">
    <source>
        <dbReference type="EMBL" id="TWU47611.1"/>
    </source>
</evidence>
<dbReference type="OrthoDB" id="270889at2"/>
<dbReference type="PROSITE" id="PS50072">
    <property type="entry name" value="CSA_PPIASE_2"/>
    <property type="match status" value="1"/>
</dbReference>
<feature type="domain" description="PPIase cyclophilin-type" evidence="5">
    <location>
        <begin position="38"/>
        <end position="197"/>
    </location>
</feature>
<dbReference type="AlphaFoldDB" id="A0A5C6EIZ0"/>
<dbReference type="InterPro" id="IPR002130">
    <property type="entry name" value="Cyclophilin-type_PPIase_dom"/>
</dbReference>
<dbReference type="EMBL" id="SJPW01000007">
    <property type="protein sequence ID" value="TWU47611.1"/>
    <property type="molecule type" value="Genomic_DNA"/>
</dbReference>
<gene>
    <name evidence="6" type="ORF">Poly51_54110</name>
</gene>
<name>A0A5C6EIZ0_9BACT</name>
<feature type="chain" id="PRO_5022997969" description="Peptidyl-prolyl cis-trans isomerase" evidence="4">
    <location>
        <begin position="26"/>
        <end position="203"/>
    </location>
</feature>
<evidence type="ECO:0000256" key="4">
    <source>
        <dbReference type="RuleBase" id="RU363019"/>
    </source>
</evidence>
<dbReference type="EC" id="5.2.1.8" evidence="4"/>
<comment type="catalytic activity">
    <reaction evidence="4">
        <text>[protein]-peptidylproline (omega=180) = [protein]-peptidylproline (omega=0)</text>
        <dbReference type="Rhea" id="RHEA:16237"/>
        <dbReference type="Rhea" id="RHEA-COMP:10747"/>
        <dbReference type="Rhea" id="RHEA-COMP:10748"/>
        <dbReference type="ChEBI" id="CHEBI:83833"/>
        <dbReference type="ChEBI" id="CHEBI:83834"/>
        <dbReference type="EC" id="5.2.1.8"/>
    </reaction>
</comment>
<comment type="function">
    <text evidence="4">PPIases accelerate the folding of proteins. It catalyzes the cis-trans isomerization of proline imidic peptide bonds in oligopeptides.</text>
</comment>
<dbReference type="PANTHER" id="PTHR43246">
    <property type="entry name" value="PEPTIDYL-PROLYL CIS-TRANS ISOMERASE CYP38, CHLOROPLASTIC"/>
    <property type="match status" value="1"/>
</dbReference>
<dbReference type="RefSeq" id="WP_146461550.1">
    <property type="nucleotide sequence ID" value="NZ_SJPW01000007.1"/>
</dbReference>
<evidence type="ECO:0000259" key="5">
    <source>
        <dbReference type="PROSITE" id="PS50072"/>
    </source>
</evidence>
<keyword evidence="7" id="KW-1185">Reference proteome</keyword>
<feature type="signal peptide" evidence="4">
    <location>
        <begin position="1"/>
        <end position="25"/>
    </location>
</feature>
<comment type="similarity">
    <text evidence="1 4">Belongs to the cyclophilin-type PPIase family.</text>
</comment>
<dbReference type="GO" id="GO:0003755">
    <property type="term" value="F:peptidyl-prolyl cis-trans isomerase activity"/>
    <property type="evidence" value="ECO:0007669"/>
    <property type="project" value="UniProtKB-UniRule"/>
</dbReference>
<dbReference type="Pfam" id="PF00160">
    <property type="entry name" value="Pro_isomerase"/>
    <property type="match status" value="1"/>
</dbReference>